<proteinExistence type="predicted"/>
<dbReference type="Proteomes" id="UP001295444">
    <property type="component" value="Chromosome 05"/>
</dbReference>
<evidence type="ECO:0000256" key="1">
    <source>
        <dbReference type="SAM" id="MobiDB-lite"/>
    </source>
</evidence>
<feature type="compositionally biased region" description="Polar residues" evidence="1">
    <location>
        <begin position="115"/>
        <end position="139"/>
    </location>
</feature>
<feature type="region of interest" description="Disordered" evidence="1">
    <location>
        <begin position="75"/>
        <end position="150"/>
    </location>
</feature>
<evidence type="ECO:0000313" key="3">
    <source>
        <dbReference type="Proteomes" id="UP001295444"/>
    </source>
</evidence>
<sequence length="150" mass="15696">MDAIIHGSPAPRHNPPRISGRGGHRPAGPTATTPWPPGLPTDALFIPTTGQKMSTQIQGLPRSPAGIAATRVDLPEPGGLVQTAGRSPPTRQRNGEAITEATTGSTQGLPRHWDSASTHSRPQNGGRTSSGTWPHTLSTAVPGKQHRHES</sequence>
<gene>
    <name evidence="2" type="ORF">PECUL_23A020992</name>
</gene>
<accession>A0AAD1S3D1</accession>
<organism evidence="2 3">
    <name type="scientific">Pelobates cultripes</name>
    <name type="common">Western spadefoot toad</name>
    <dbReference type="NCBI Taxonomy" id="61616"/>
    <lineage>
        <taxon>Eukaryota</taxon>
        <taxon>Metazoa</taxon>
        <taxon>Chordata</taxon>
        <taxon>Craniata</taxon>
        <taxon>Vertebrata</taxon>
        <taxon>Euteleostomi</taxon>
        <taxon>Amphibia</taxon>
        <taxon>Batrachia</taxon>
        <taxon>Anura</taxon>
        <taxon>Pelobatoidea</taxon>
        <taxon>Pelobatidae</taxon>
        <taxon>Pelobates</taxon>
    </lineage>
</organism>
<feature type="region of interest" description="Disordered" evidence="1">
    <location>
        <begin position="1"/>
        <end position="41"/>
    </location>
</feature>
<name>A0AAD1S3D1_PELCU</name>
<keyword evidence="3" id="KW-1185">Reference proteome</keyword>
<reference evidence="2" key="1">
    <citation type="submission" date="2022-03" db="EMBL/GenBank/DDBJ databases">
        <authorList>
            <person name="Alioto T."/>
            <person name="Alioto T."/>
            <person name="Gomez Garrido J."/>
        </authorList>
    </citation>
    <scope>NUCLEOTIDE SEQUENCE</scope>
</reference>
<dbReference type="AlphaFoldDB" id="A0AAD1S3D1"/>
<dbReference type="EMBL" id="OW240916">
    <property type="protein sequence ID" value="CAH2291948.1"/>
    <property type="molecule type" value="Genomic_DNA"/>
</dbReference>
<evidence type="ECO:0000313" key="2">
    <source>
        <dbReference type="EMBL" id="CAH2291948.1"/>
    </source>
</evidence>
<protein>
    <submittedName>
        <fullName evidence="2">Uncharacterized protein</fullName>
    </submittedName>
</protein>